<dbReference type="RefSeq" id="WP_211360125.1">
    <property type="nucleotide sequence ID" value="NZ_RJKE01000001.1"/>
</dbReference>
<dbReference type="Proteomes" id="UP000272400">
    <property type="component" value="Unassembled WGS sequence"/>
</dbReference>
<dbReference type="InterPro" id="IPR023346">
    <property type="entry name" value="Lysozyme-like_dom_sf"/>
</dbReference>
<comment type="caution">
    <text evidence="2">The sequence shown here is derived from an EMBL/GenBank/DDBJ whole genome shotgun (WGS) entry which is preliminary data.</text>
</comment>
<keyword evidence="1" id="KW-0472">Membrane</keyword>
<gene>
    <name evidence="2" type="ORF">EDD29_7463</name>
</gene>
<keyword evidence="1" id="KW-0812">Transmembrane</keyword>
<protein>
    <recommendedName>
        <fullName evidence="4">Transglycosylase-like protein with SLT domain</fullName>
    </recommendedName>
</protein>
<keyword evidence="3" id="KW-1185">Reference proteome</keyword>
<dbReference type="EMBL" id="RJKE01000001">
    <property type="protein sequence ID" value="ROO89756.1"/>
    <property type="molecule type" value="Genomic_DNA"/>
</dbReference>
<evidence type="ECO:0008006" key="4">
    <source>
        <dbReference type="Google" id="ProtNLM"/>
    </source>
</evidence>
<name>A0A3N1D8E4_9ACTN</name>
<evidence type="ECO:0000256" key="1">
    <source>
        <dbReference type="SAM" id="Phobius"/>
    </source>
</evidence>
<reference evidence="2 3" key="1">
    <citation type="submission" date="2018-11" db="EMBL/GenBank/DDBJ databases">
        <title>Sequencing the genomes of 1000 actinobacteria strains.</title>
        <authorList>
            <person name="Klenk H.-P."/>
        </authorList>
    </citation>
    <scope>NUCLEOTIDE SEQUENCE [LARGE SCALE GENOMIC DNA]</scope>
    <source>
        <strain evidence="2 3">DSM 44254</strain>
    </source>
</reference>
<proteinExistence type="predicted"/>
<dbReference type="AlphaFoldDB" id="A0A3N1D8E4"/>
<sequence length="216" mass="23940">MSQSVVRRVLTSNITIGALVMGALAYAMVEVEFGEPDPPPIAADGLLSANEALLMVQSNDMDPLVADAVAAAKKRAYIKEQKAKEAARKKKEWYRKHKTEIDANLAKEKLAQMPNPSAEQNMAAGEKLNAAKGWAACWPALKIMWTKESNWNERADNPWSDAYGIPQALPGSKMSSAGPNWESNAATQIVWGLSYIQARYKDPCGAWTFWQNNHWY</sequence>
<evidence type="ECO:0000313" key="2">
    <source>
        <dbReference type="EMBL" id="ROO89756.1"/>
    </source>
</evidence>
<organism evidence="2 3">
    <name type="scientific">Actinocorallia herbida</name>
    <dbReference type="NCBI Taxonomy" id="58109"/>
    <lineage>
        <taxon>Bacteria</taxon>
        <taxon>Bacillati</taxon>
        <taxon>Actinomycetota</taxon>
        <taxon>Actinomycetes</taxon>
        <taxon>Streptosporangiales</taxon>
        <taxon>Thermomonosporaceae</taxon>
        <taxon>Actinocorallia</taxon>
    </lineage>
</organism>
<feature type="transmembrane region" description="Helical" evidence="1">
    <location>
        <begin position="9"/>
        <end position="29"/>
    </location>
</feature>
<dbReference type="SUPFAM" id="SSF53955">
    <property type="entry name" value="Lysozyme-like"/>
    <property type="match status" value="1"/>
</dbReference>
<keyword evidence="1" id="KW-1133">Transmembrane helix</keyword>
<evidence type="ECO:0000313" key="3">
    <source>
        <dbReference type="Proteomes" id="UP000272400"/>
    </source>
</evidence>
<accession>A0A3N1D8E4</accession>